<dbReference type="AlphaFoldDB" id="A0A8H7NMA2"/>
<dbReference type="InterPro" id="IPR036047">
    <property type="entry name" value="F-box-like_dom_sf"/>
</dbReference>
<sequence length="435" mass="50158">MSAFLNLPNEIIYHILDFVPKRTLLKVCLVNQALRCYCEPSIYSNIRFHWDHQRRPPIIELLRTLITRPELFAYIDTLSLEGHDHYSLEPIPLEDSQVSEAFWEFAPIIATFDVPFVNQWVRELWAGSMGAFAALLLTRLSWTTHLTITYNFVRKTDLIGKVLQAKALGGLPRFHRLRHMVYIHGEEFAYSPEQRSKDGMALFYLPTVTNLAVWVRDPTVFRWLDGKPNLDRLTSLDIEGCCPTFVAKILALTPNLKSLAWACHYSYNTGDPWVTRSLNLDEIITTLSPVRGTLKRFQFRICIVSSYSPEYDSTICVSGSFEGLVHFDRITHLDVPLVCLAGFGPGPESLARYVPRSVEALFLSTAMLFDRALPWMPDEDEEWPEQEVMDLLLELDRSYHTRLPRLRHISINDEIDSLDISSLDHMLEETYESKC</sequence>
<dbReference type="SMART" id="SM00256">
    <property type="entry name" value="FBOX"/>
    <property type="match status" value="1"/>
</dbReference>
<comment type="caution">
    <text evidence="2">The sequence shown here is derived from an EMBL/GenBank/DDBJ whole genome shotgun (WGS) entry which is preliminary data.</text>
</comment>
<evidence type="ECO:0000313" key="3">
    <source>
        <dbReference type="Proteomes" id="UP000616885"/>
    </source>
</evidence>
<dbReference type="InterPro" id="IPR001810">
    <property type="entry name" value="F-box_dom"/>
</dbReference>
<proteinExistence type="predicted"/>
<protein>
    <recommendedName>
        <fullName evidence="1">F-box domain-containing protein</fullName>
    </recommendedName>
</protein>
<dbReference type="EMBL" id="JADCTT010000001">
    <property type="protein sequence ID" value="KAF9758710.1"/>
    <property type="molecule type" value="Genomic_DNA"/>
</dbReference>
<reference evidence="2" key="1">
    <citation type="submission" date="2020-10" db="EMBL/GenBank/DDBJ databases">
        <title>High-Quality Genome Resource of Clonostachys rosea strain S41 by Oxford Nanopore Long-Read Sequencing.</title>
        <authorList>
            <person name="Wang H."/>
        </authorList>
    </citation>
    <scope>NUCLEOTIDE SEQUENCE</scope>
    <source>
        <strain evidence="2">S41</strain>
    </source>
</reference>
<gene>
    <name evidence="2" type="ORF">IM811_000404</name>
</gene>
<dbReference type="PROSITE" id="PS50181">
    <property type="entry name" value="FBOX"/>
    <property type="match status" value="1"/>
</dbReference>
<dbReference type="Proteomes" id="UP000616885">
    <property type="component" value="Unassembled WGS sequence"/>
</dbReference>
<evidence type="ECO:0000313" key="2">
    <source>
        <dbReference type="EMBL" id="KAF9758710.1"/>
    </source>
</evidence>
<evidence type="ECO:0000259" key="1">
    <source>
        <dbReference type="PROSITE" id="PS50181"/>
    </source>
</evidence>
<accession>A0A8H7NMA2</accession>
<name>A0A8H7NMA2_BIOOC</name>
<feature type="domain" description="F-box" evidence="1">
    <location>
        <begin position="1"/>
        <end position="53"/>
    </location>
</feature>
<dbReference type="SUPFAM" id="SSF81383">
    <property type="entry name" value="F-box domain"/>
    <property type="match status" value="1"/>
</dbReference>
<organism evidence="2 3">
    <name type="scientific">Bionectria ochroleuca</name>
    <name type="common">Gliocladium roseum</name>
    <dbReference type="NCBI Taxonomy" id="29856"/>
    <lineage>
        <taxon>Eukaryota</taxon>
        <taxon>Fungi</taxon>
        <taxon>Dikarya</taxon>
        <taxon>Ascomycota</taxon>
        <taxon>Pezizomycotina</taxon>
        <taxon>Sordariomycetes</taxon>
        <taxon>Hypocreomycetidae</taxon>
        <taxon>Hypocreales</taxon>
        <taxon>Bionectriaceae</taxon>
        <taxon>Clonostachys</taxon>
    </lineage>
</organism>